<evidence type="ECO:0000259" key="2">
    <source>
        <dbReference type="Pfam" id="PF08565"/>
    </source>
</evidence>
<reference evidence="3 4" key="1">
    <citation type="submission" date="2012-10" db="EMBL/GenBank/DDBJ databases">
        <title>Genome sequencing and analysis of entomopathogenic fungi Beauveria bassiana D1-5.</title>
        <authorList>
            <person name="Li Q."/>
            <person name="Wang L."/>
            <person name="Zhang Z."/>
            <person name="Wang Q."/>
            <person name="Ren J."/>
            <person name="Wang M."/>
            <person name="Xu W."/>
            <person name="Wang J."/>
            <person name="Lu Y."/>
            <person name="Du Q."/>
            <person name="Sun Z."/>
        </authorList>
    </citation>
    <scope>NUCLEOTIDE SEQUENCE [LARGE SCALE GENOMIC DNA]</scope>
    <source>
        <strain evidence="3 4">D1-5</strain>
    </source>
</reference>
<evidence type="ECO:0000313" key="4">
    <source>
        <dbReference type="Proteomes" id="UP000030106"/>
    </source>
</evidence>
<evidence type="ECO:0000256" key="1">
    <source>
        <dbReference type="SAM" id="MobiDB-lite"/>
    </source>
</evidence>
<gene>
    <name evidence="3" type="ORF">BBAD15_g8234</name>
</gene>
<feature type="region of interest" description="Disordered" evidence="1">
    <location>
        <begin position="148"/>
        <end position="170"/>
    </location>
</feature>
<protein>
    <recommendedName>
        <fullName evidence="2">Cdc37 Hsp90 binding domain-containing protein</fullName>
    </recommendedName>
</protein>
<comment type="caution">
    <text evidence="3">The sequence shown here is derived from an EMBL/GenBank/DDBJ whole genome shotgun (WGS) entry which is preliminary data.</text>
</comment>
<sequence length="305" mass="35021">MNQQDDPESRVEQYRIALLEDRIDSLEVLLEFLEWIHREVSDHVEIGSDPTANIRMFLDAWRLAQAREFKDRRITEQQLLSHYRTIDDMMRDVEGSRNERQYWLNQSNLRSFYLEEYEMIFDTIASYVSNLKRQRGLLRANGATVPANGATVPASEVPSTGDNAAQSPPDRPADYVFDFADIPINSPMDMGAFIVDHPIVMQDSEIEKLRAAAYLAILERGDKEQARNYVRHILVLQYVSHAETVSGLYRLLMAITTDSPNSSPPSRFRLDFERDVEQEMDSIDTAAWNDMHTAVAEAAGWTQSE</sequence>
<proteinExistence type="predicted"/>
<feature type="compositionally biased region" description="Polar residues" evidence="1">
    <location>
        <begin position="157"/>
        <end position="166"/>
    </location>
</feature>
<feature type="domain" description="Cdc37 Hsp90 binding" evidence="2">
    <location>
        <begin position="178"/>
        <end position="258"/>
    </location>
</feature>
<dbReference type="Pfam" id="PF08565">
    <property type="entry name" value="CDC37_M"/>
    <property type="match status" value="1"/>
</dbReference>
<dbReference type="OrthoDB" id="10426174at2759"/>
<dbReference type="HOGENOM" id="CLU_1053700_0_0_1"/>
<dbReference type="EMBL" id="ANFO01000812">
    <property type="protein sequence ID" value="KGQ06447.1"/>
    <property type="molecule type" value="Genomic_DNA"/>
</dbReference>
<name>A0A0A2VJD1_BEABA</name>
<organism evidence="3 4">
    <name type="scientific">Beauveria bassiana D1-5</name>
    <dbReference type="NCBI Taxonomy" id="1245745"/>
    <lineage>
        <taxon>Eukaryota</taxon>
        <taxon>Fungi</taxon>
        <taxon>Dikarya</taxon>
        <taxon>Ascomycota</taxon>
        <taxon>Pezizomycotina</taxon>
        <taxon>Sordariomycetes</taxon>
        <taxon>Hypocreomycetidae</taxon>
        <taxon>Hypocreales</taxon>
        <taxon>Cordycipitaceae</taxon>
        <taxon>Beauveria</taxon>
    </lineage>
</organism>
<accession>A0A0A2VJD1</accession>
<dbReference type="InterPro" id="IPR013874">
    <property type="entry name" value="Cdc37_Hsp90-bd"/>
</dbReference>
<dbReference type="AlphaFoldDB" id="A0A0A2VJD1"/>
<evidence type="ECO:0000313" key="3">
    <source>
        <dbReference type="EMBL" id="KGQ06447.1"/>
    </source>
</evidence>
<dbReference type="Proteomes" id="UP000030106">
    <property type="component" value="Unassembled WGS sequence"/>
</dbReference>